<evidence type="ECO:0000256" key="2">
    <source>
        <dbReference type="ARBA" id="ARBA00022475"/>
    </source>
</evidence>
<evidence type="ECO:0000313" key="11">
    <source>
        <dbReference type="Proteomes" id="UP000460317"/>
    </source>
</evidence>
<dbReference type="PANTHER" id="PTHR32309">
    <property type="entry name" value="TYROSINE-PROTEIN KINASE"/>
    <property type="match status" value="1"/>
</dbReference>
<dbReference type="EMBL" id="CZBI01000012">
    <property type="protein sequence ID" value="CUQ46227.1"/>
    <property type="molecule type" value="Genomic_DNA"/>
</dbReference>
<proteinExistence type="predicted"/>
<protein>
    <submittedName>
        <fullName evidence="8">Capsular polysaccharide biosynthesis protein</fullName>
    </submittedName>
    <submittedName>
        <fullName evidence="9">Chain-length determining protein</fullName>
    </submittedName>
</protein>
<dbReference type="PANTHER" id="PTHR32309:SF13">
    <property type="entry name" value="FERRIC ENTEROBACTIN TRANSPORT PROTEIN FEPE"/>
    <property type="match status" value="1"/>
</dbReference>
<feature type="transmembrane region" description="Helical" evidence="6">
    <location>
        <begin position="33"/>
        <end position="51"/>
    </location>
</feature>
<evidence type="ECO:0000313" key="8">
    <source>
        <dbReference type="EMBL" id="CUQ46227.1"/>
    </source>
</evidence>
<evidence type="ECO:0000256" key="6">
    <source>
        <dbReference type="SAM" id="Phobius"/>
    </source>
</evidence>
<sequence>MTENKRTFDTQTEELEIDLMEILRKIIAIRKTLYKAAVIGLILGIIVSFSIPKQFTVNVTLSPEMGNSKGGNGLAGLAASFLGTGTTMTEGMDALNASLSSEIVSSTPFLLELLHMNVVLSDREENVILESYLDEESSPWWRYVIGIPGMVIDGVKFIFSDKSNVVNITQNGTIELTKELAEKVELLRKTITASVDKKSGITSVSVTLQEPKVAAVVADSVVHRLQESIIGYRTTKAKDDCAYLEKLFKERQQEYYAVQEKYANYVDSHDNLILQSVHAEQERLQNDVSLAYQVYTQVATQLQVARAKVQEEKPVFAVVEPAVVPQKPSGTGTMMYVFGFIFLSVCGVIFWKLFGESFWQGITVSK</sequence>
<dbReference type="Proteomes" id="UP000095541">
    <property type="component" value="Unassembled WGS sequence"/>
</dbReference>
<evidence type="ECO:0000259" key="7">
    <source>
        <dbReference type="Pfam" id="PF02706"/>
    </source>
</evidence>
<feature type="domain" description="Polysaccharide chain length determinant N-terminal" evidence="7">
    <location>
        <begin position="16"/>
        <end position="110"/>
    </location>
</feature>
<keyword evidence="4 6" id="KW-1133">Transmembrane helix</keyword>
<evidence type="ECO:0000256" key="3">
    <source>
        <dbReference type="ARBA" id="ARBA00022692"/>
    </source>
</evidence>
<accession>A0A174WPX0</accession>
<dbReference type="GO" id="GO:0004713">
    <property type="term" value="F:protein tyrosine kinase activity"/>
    <property type="evidence" value="ECO:0007669"/>
    <property type="project" value="TreeGrafter"/>
</dbReference>
<dbReference type="Pfam" id="PF02706">
    <property type="entry name" value="Wzz"/>
    <property type="match status" value="1"/>
</dbReference>
<reference evidence="8 10" key="1">
    <citation type="submission" date="2015-09" db="EMBL/GenBank/DDBJ databases">
        <authorList>
            <consortium name="Pathogen Informatics"/>
        </authorList>
    </citation>
    <scope>NUCLEOTIDE SEQUENCE [LARGE SCALE GENOMIC DNA]</scope>
    <source>
        <strain evidence="8 10">2789STDY5834945</strain>
    </source>
</reference>
<evidence type="ECO:0000256" key="1">
    <source>
        <dbReference type="ARBA" id="ARBA00004651"/>
    </source>
</evidence>
<dbReference type="Proteomes" id="UP000460317">
    <property type="component" value="Unassembled WGS sequence"/>
</dbReference>
<keyword evidence="3 6" id="KW-0812">Transmembrane</keyword>
<dbReference type="EMBL" id="WCSB01000045">
    <property type="protein sequence ID" value="KAB4447315.1"/>
    <property type="molecule type" value="Genomic_DNA"/>
</dbReference>
<dbReference type="RefSeq" id="WP_016266979.1">
    <property type="nucleotide sequence ID" value="NZ_CZBI01000012.1"/>
</dbReference>
<gene>
    <name evidence="8" type="ORF">ERS852557_04738</name>
    <name evidence="9" type="ORF">GAN93_24130</name>
</gene>
<feature type="transmembrane region" description="Helical" evidence="6">
    <location>
        <begin position="334"/>
        <end position="354"/>
    </location>
</feature>
<keyword evidence="2" id="KW-1003">Cell membrane</keyword>
<comment type="subcellular location">
    <subcellularLocation>
        <location evidence="1">Cell membrane</location>
        <topology evidence="1">Multi-pass membrane protein</topology>
    </subcellularLocation>
</comment>
<reference evidence="9 11" key="2">
    <citation type="journal article" date="2019" name="Nat. Med.">
        <title>A library of human gut bacterial isolates paired with longitudinal multiomics data enables mechanistic microbiome research.</title>
        <authorList>
            <person name="Poyet M."/>
            <person name="Groussin M."/>
            <person name="Gibbons S.M."/>
            <person name="Avila-Pacheco J."/>
            <person name="Jiang X."/>
            <person name="Kearney S.M."/>
            <person name="Perrotta A.R."/>
            <person name="Berdy B."/>
            <person name="Zhao S."/>
            <person name="Lieberman T.D."/>
            <person name="Swanson P.K."/>
            <person name="Smith M."/>
            <person name="Roesemann S."/>
            <person name="Alexander J.E."/>
            <person name="Rich S.A."/>
            <person name="Livny J."/>
            <person name="Vlamakis H."/>
            <person name="Clish C."/>
            <person name="Bullock K."/>
            <person name="Deik A."/>
            <person name="Scott J."/>
            <person name="Pierce K.A."/>
            <person name="Xavier R.J."/>
            <person name="Alm E.J."/>
        </authorList>
    </citation>
    <scope>NUCLEOTIDE SEQUENCE [LARGE SCALE GENOMIC DNA]</scope>
    <source>
        <strain evidence="9 11">BIOML-A165</strain>
    </source>
</reference>
<evidence type="ECO:0000313" key="10">
    <source>
        <dbReference type="Proteomes" id="UP000095541"/>
    </source>
</evidence>
<name>A0A174WPX0_BACT4</name>
<dbReference type="AlphaFoldDB" id="A0A174WPX0"/>
<organism evidence="8 10">
    <name type="scientific">Bacteroides thetaiotaomicron</name>
    <dbReference type="NCBI Taxonomy" id="818"/>
    <lineage>
        <taxon>Bacteria</taxon>
        <taxon>Pseudomonadati</taxon>
        <taxon>Bacteroidota</taxon>
        <taxon>Bacteroidia</taxon>
        <taxon>Bacteroidales</taxon>
        <taxon>Bacteroidaceae</taxon>
        <taxon>Bacteroides</taxon>
    </lineage>
</organism>
<evidence type="ECO:0000313" key="9">
    <source>
        <dbReference type="EMBL" id="KAB4447315.1"/>
    </source>
</evidence>
<dbReference type="InterPro" id="IPR003856">
    <property type="entry name" value="LPS_length_determ_N"/>
</dbReference>
<evidence type="ECO:0000256" key="4">
    <source>
        <dbReference type="ARBA" id="ARBA00022989"/>
    </source>
</evidence>
<dbReference type="GO" id="GO:0005886">
    <property type="term" value="C:plasma membrane"/>
    <property type="evidence" value="ECO:0007669"/>
    <property type="project" value="UniProtKB-SubCell"/>
</dbReference>
<keyword evidence="5 6" id="KW-0472">Membrane</keyword>
<evidence type="ECO:0000256" key="5">
    <source>
        <dbReference type="ARBA" id="ARBA00023136"/>
    </source>
</evidence>
<dbReference type="InterPro" id="IPR050445">
    <property type="entry name" value="Bact_polysacc_biosynth/exp"/>
</dbReference>